<name>F9G2P3_FUSOF</name>
<accession>F9G2P3</accession>
<evidence type="ECO:0000313" key="1">
    <source>
        <dbReference type="EMBL" id="EGU76551.1"/>
    </source>
</evidence>
<dbReference type="EMBL" id="AFQF01003269">
    <property type="protein sequence ID" value="EGU76551.1"/>
    <property type="molecule type" value="Genomic_DNA"/>
</dbReference>
<reference evidence="1" key="1">
    <citation type="journal article" date="2012" name="Mol. Plant Microbe Interact.">
        <title>A highly conserved effector in Fusarium oxysporum is required for full virulence on Arabidopsis.</title>
        <authorList>
            <person name="Thatcher L.F."/>
            <person name="Gardiner D.M."/>
            <person name="Kazan K."/>
            <person name="Manners J."/>
        </authorList>
    </citation>
    <scope>NUCLEOTIDE SEQUENCE [LARGE SCALE GENOMIC DNA]</scope>
    <source>
        <strain evidence="1">Fo5176</strain>
    </source>
</reference>
<dbReference type="OrthoDB" id="4984416at2759"/>
<dbReference type="AlphaFoldDB" id="F9G2P3"/>
<sequence length="91" mass="10490">MALDTNTPDIYNLFSEFLAFARRCLKARQDFYRWGIGNGANRHPTSTISLDYKLRSQDYTRSTILPQLGHLAEDLESFQKICEGKGLKIDF</sequence>
<comment type="caution">
    <text evidence="1">The sequence shown here is derived from an EMBL/GenBank/DDBJ whole genome shotgun (WGS) entry which is preliminary data.</text>
</comment>
<gene>
    <name evidence="1" type="ORF">FOXB_12925</name>
</gene>
<organism evidence="1">
    <name type="scientific">Fusarium oxysporum (strain Fo5176)</name>
    <name type="common">Fusarium vascular wilt</name>
    <dbReference type="NCBI Taxonomy" id="660025"/>
    <lineage>
        <taxon>Eukaryota</taxon>
        <taxon>Fungi</taxon>
        <taxon>Dikarya</taxon>
        <taxon>Ascomycota</taxon>
        <taxon>Pezizomycotina</taxon>
        <taxon>Sordariomycetes</taxon>
        <taxon>Hypocreomycetidae</taxon>
        <taxon>Hypocreales</taxon>
        <taxon>Nectriaceae</taxon>
        <taxon>Fusarium</taxon>
        <taxon>Fusarium oxysporum species complex</taxon>
    </lineage>
</organism>
<proteinExistence type="predicted"/>
<protein>
    <submittedName>
        <fullName evidence="1">Uncharacterized protein</fullName>
    </submittedName>
</protein>